<evidence type="ECO:0000313" key="3">
    <source>
        <dbReference type="EMBL" id="VAW62925.1"/>
    </source>
</evidence>
<reference evidence="3" key="1">
    <citation type="submission" date="2018-06" db="EMBL/GenBank/DDBJ databases">
        <authorList>
            <person name="Zhirakovskaya E."/>
        </authorList>
    </citation>
    <scope>NUCLEOTIDE SEQUENCE</scope>
</reference>
<dbReference type="Pfam" id="PF23023">
    <property type="entry name" value="Anti-Pycsar_Apyc1"/>
    <property type="match status" value="1"/>
</dbReference>
<evidence type="ECO:0000259" key="2">
    <source>
        <dbReference type="SMART" id="SM00849"/>
    </source>
</evidence>
<dbReference type="InterPro" id="IPR001279">
    <property type="entry name" value="Metallo-B-lactamas"/>
</dbReference>
<dbReference type="InterPro" id="IPR036866">
    <property type="entry name" value="RibonucZ/Hydroxyglut_hydro"/>
</dbReference>
<dbReference type="CDD" id="cd07719">
    <property type="entry name" value="arylsulfatase_AtsA-like_MBL-fold"/>
    <property type="match status" value="1"/>
</dbReference>
<name>A0A3B0X3R2_9ZZZZ</name>
<dbReference type="InterPro" id="IPR044094">
    <property type="entry name" value="AtsA-like_MBL-fold"/>
</dbReference>
<accession>A0A3B0X3R2</accession>
<dbReference type="PANTHER" id="PTHR46018:SF2">
    <property type="entry name" value="ZINC PHOSPHODIESTERASE ELAC PROTEIN 1"/>
    <property type="match status" value="1"/>
</dbReference>
<gene>
    <name evidence="3" type="ORF">MNBD_GAMMA09-3395</name>
</gene>
<dbReference type="Pfam" id="PF12706">
    <property type="entry name" value="Lactamase_B_2"/>
    <property type="match status" value="1"/>
</dbReference>
<dbReference type="Gene3D" id="3.60.15.10">
    <property type="entry name" value="Ribonuclease Z/Hydroxyacylglutathione hydrolase-like"/>
    <property type="match status" value="1"/>
</dbReference>
<sequence length="325" mass="35096">MKICKKLKVAILPIVSLLLASQSAMAAQDELSVMLLGSGGPVATSSGRASAAYMIFTDGNPRVLMDVGGGSFQRLAQSGYNINAMEYILLSHIHLDHTGDMSSIIKTIYFHNSLALTSRSNPIHISGPIDDPTNSDYPATTAYADGHYAAPDGTERYLETFVRQITQGTSDFNYVAHDLNSTVRDATIEEVLRTDDGLVIKAIAVDHGPVPAVAYRIEYKGHSIVYSGDTASTGDNMITIAQDADILIYDTGITDTLPPSPFFRSLHTSPTRIGEVASQANVKSLILSHLTPITEPRVDEVMQSIRDQGYTGGLLEGKDLDKYDL</sequence>
<dbReference type="SMART" id="SM00849">
    <property type="entry name" value="Lactamase_B"/>
    <property type="match status" value="1"/>
</dbReference>
<dbReference type="PANTHER" id="PTHR46018">
    <property type="entry name" value="ZINC PHOSPHODIESTERASE ELAC PROTEIN 1"/>
    <property type="match status" value="1"/>
</dbReference>
<keyword evidence="1" id="KW-0378">Hydrolase</keyword>
<dbReference type="SUPFAM" id="SSF56281">
    <property type="entry name" value="Metallo-hydrolase/oxidoreductase"/>
    <property type="match status" value="1"/>
</dbReference>
<protein>
    <recommendedName>
        <fullName evidence="2">Metallo-beta-lactamase domain-containing protein</fullName>
    </recommendedName>
</protein>
<feature type="domain" description="Metallo-beta-lactamase" evidence="2">
    <location>
        <begin position="49"/>
        <end position="266"/>
    </location>
</feature>
<dbReference type="EMBL" id="UOFI01000033">
    <property type="protein sequence ID" value="VAW62925.1"/>
    <property type="molecule type" value="Genomic_DNA"/>
</dbReference>
<evidence type="ECO:0000256" key="1">
    <source>
        <dbReference type="ARBA" id="ARBA00022801"/>
    </source>
</evidence>
<organism evidence="3">
    <name type="scientific">hydrothermal vent metagenome</name>
    <dbReference type="NCBI Taxonomy" id="652676"/>
    <lineage>
        <taxon>unclassified sequences</taxon>
        <taxon>metagenomes</taxon>
        <taxon>ecological metagenomes</taxon>
    </lineage>
</organism>
<dbReference type="AlphaFoldDB" id="A0A3B0X3R2"/>
<proteinExistence type="predicted"/>
<dbReference type="GO" id="GO:0042781">
    <property type="term" value="F:3'-tRNA processing endoribonuclease activity"/>
    <property type="evidence" value="ECO:0007669"/>
    <property type="project" value="TreeGrafter"/>
</dbReference>